<evidence type="ECO:0000313" key="1">
    <source>
        <dbReference type="EMBL" id="ARF14684.1"/>
    </source>
</evidence>
<organism evidence="1 2">
    <name type="scientific">Sporosarcina ureae</name>
    <dbReference type="NCBI Taxonomy" id="1571"/>
    <lineage>
        <taxon>Bacteria</taxon>
        <taxon>Bacillati</taxon>
        <taxon>Bacillota</taxon>
        <taxon>Bacilli</taxon>
        <taxon>Bacillales</taxon>
        <taxon>Caryophanaceae</taxon>
        <taxon>Sporosarcina</taxon>
    </lineage>
</organism>
<sequence>MLNGATYKAAKVQKAFATEITYEDYKDVANRFNNREEFEKTMLEDDEKESVAYVYGAYTAKTTQCLTPKGSNN</sequence>
<dbReference type="Proteomes" id="UP000192486">
    <property type="component" value="Chromosome"/>
</dbReference>
<protein>
    <submittedName>
        <fullName evidence="1">Uncharacterized protein</fullName>
    </submittedName>
</protein>
<proteinExistence type="predicted"/>
<evidence type="ECO:0000313" key="2">
    <source>
        <dbReference type="Proteomes" id="UP000192486"/>
    </source>
</evidence>
<accession>A0ABM6JX82</accession>
<dbReference type="EMBL" id="CP015108">
    <property type="protein sequence ID" value="ARF14684.1"/>
    <property type="molecule type" value="Genomic_DNA"/>
</dbReference>
<name>A0ABM6JX82_SPOUR</name>
<keyword evidence="2" id="KW-1185">Reference proteome</keyword>
<dbReference type="RefSeq" id="WP_029053617.1">
    <property type="nucleotide sequence ID" value="NZ_CP015108.1"/>
</dbReference>
<reference evidence="1 2" key="1">
    <citation type="submission" date="2016-04" db="EMBL/GenBank/DDBJ databases">
        <title>Comparative Genomics and Epigenetics of Sporosarcina ureae.</title>
        <authorList>
            <person name="Oliver A.S."/>
            <person name="Cooper K.K."/>
        </authorList>
    </citation>
    <scope>NUCLEOTIDE SEQUENCE [LARGE SCALE GENOMIC DNA]</scope>
    <source>
        <strain evidence="1 2">S204</strain>
    </source>
</reference>
<gene>
    <name evidence="1" type="ORF">SporoS204_11335</name>
</gene>